<keyword evidence="1" id="KW-0812">Transmembrane</keyword>
<evidence type="ECO:0000313" key="2">
    <source>
        <dbReference type="EMBL" id="OAI14691.1"/>
    </source>
</evidence>
<gene>
    <name evidence="2" type="ORF">A1355_12075</name>
</gene>
<dbReference type="STRING" id="702114.A1355_12075"/>
<dbReference type="RefSeq" id="WP_064030907.1">
    <property type="nucleotide sequence ID" value="NZ_LUUK01000197.1"/>
</dbReference>
<evidence type="ECO:0000256" key="1">
    <source>
        <dbReference type="SAM" id="Phobius"/>
    </source>
</evidence>
<name>A0A177NA06_9GAMM</name>
<dbReference type="EMBL" id="LUUK01000197">
    <property type="protein sequence ID" value="OAI14691.1"/>
    <property type="molecule type" value="Genomic_DNA"/>
</dbReference>
<protein>
    <submittedName>
        <fullName evidence="2">Uncharacterized protein</fullName>
    </submittedName>
</protein>
<dbReference type="AlphaFoldDB" id="A0A177NA06"/>
<keyword evidence="1" id="KW-0472">Membrane</keyword>
<evidence type="ECO:0000313" key="3">
    <source>
        <dbReference type="Proteomes" id="UP000077628"/>
    </source>
</evidence>
<keyword evidence="3" id="KW-1185">Reference proteome</keyword>
<proteinExistence type="predicted"/>
<feature type="transmembrane region" description="Helical" evidence="1">
    <location>
        <begin position="12"/>
        <end position="35"/>
    </location>
</feature>
<sequence length="134" mass="14817">MTDSTENRTSYSGPAVAASLSLLLAFLTLMITHHISRLTPTLDKWVHGYGYWIPGSRGSGPDGSIGSYSGKETLALGVWLGSWLILHFLWRRQDLALQAWTRLFVIGLAMITLGFFHPLADPIVLFIASWFGLP</sequence>
<dbReference type="Proteomes" id="UP000077628">
    <property type="component" value="Unassembled WGS sequence"/>
</dbReference>
<feature type="transmembrane region" description="Helical" evidence="1">
    <location>
        <begin position="103"/>
        <end position="131"/>
    </location>
</feature>
<comment type="caution">
    <text evidence="2">The sequence shown here is derived from an EMBL/GenBank/DDBJ whole genome shotgun (WGS) entry which is preliminary data.</text>
</comment>
<keyword evidence="1" id="KW-1133">Transmembrane helix</keyword>
<dbReference type="OrthoDB" id="2604018at2"/>
<reference evidence="3" key="1">
    <citation type="submission" date="2016-03" db="EMBL/GenBank/DDBJ databases">
        <authorList>
            <person name="Heylen K."/>
            <person name="De Vos P."/>
            <person name="Vekeman B."/>
        </authorList>
    </citation>
    <scope>NUCLEOTIDE SEQUENCE [LARGE SCALE GENOMIC DNA]</scope>
    <source>
        <strain evidence="3">R-45383</strain>
    </source>
</reference>
<organism evidence="2 3">
    <name type="scientific">Methylomonas koyamae</name>
    <dbReference type="NCBI Taxonomy" id="702114"/>
    <lineage>
        <taxon>Bacteria</taxon>
        <taxon>Pseudomonadati</taxon>
        <taxon>Pseudomonadota</taxon>
        <taxon>Gammaproteobacteria</taxon>
        <taxon>Methylococcales</taxon>
        <taxon>Methylococcaceae</taxon>
        <taxon>Methylomonas</taxon>
    </lineage>
</organism>
<accession>A0A177NA06</accession>
<feature type="transmembrane region" description="Helical" evidence="1">
    <location>
        <begin position="73"/>
        <end position="91"/>
    </location>
</feature>